<keyword evidence="1" id="KW-0805">Transcription regulation</keyword>
<evidence type="ECO:0000313" key="6">
    <source>
        <dbReference type="Proteomes" id="UP000214746"/>
    </source>
</evidence>
<gene>
    <name evidence="5" type="ORF">CBW46_005145</name>
</gene>
<evidence type="ECO:0000259" key="4">
    <source>
        <dbReference type="PROSITE" id="PS51118"/>
    </source>
</evidence>
<organism evidence="5 6">
    <name type="scientific">Paenibacillus xerothermodurans</name>
    <dbReference type="NCBI Taxonomy" id="1977292"/>
    <lineage>
        <taxon>Bacteria</taxon>
        <taxon>Bacillati</taxon>
        <taxon>Bacillota</taxon>
        <taxon>Bacilli</taxon>
        <taxon>Bacillales</taxon>
        <taxon>Paenibacillaceae</taxon>
        <taxon>Paenibacillus</taxon>
    </lineage>
</organism>
<keyword evidence="2" id="KW-0238">DNA-binding</keyword>
<feature type="domain" description="HTH hxlR-type" evidence="4">
    <location>
        <begin position="7"/>
        <end position="106"/>
    </location>
</feature>
<evidence type="ECO:0000256" key="2">
    <source>
        <dbReference type="ARBA" id="ARBA00023125"/>
    </source>
</evidence>
<protein>
    <submittedName>
        <fullName evidence="5">Transcriptional regulator</fullName>
    </submittedName>
</protein>
<reference evidence="5" key="1">
    <citation type="submission" date="2018-06" db="EMBL/GenBank/DDBJ databases">
        <title>Paenibacillus xerothermodurans sp. nov. an extremely dry heat resistant spore forming bacterium isolated from the soil of Cape Canaveral, Florida.</title>
        <authorList>
            <person name="Seuylemezian A."/>
            <person name="Kaur N."/>
            <person name="Patil P."/>
            <person name="Patil P."/>
            <person name="Mayilraj S."/>
            <person name="Vaishampayan P."/>
        </authorList>
    </citation>
    <scope>NUCLEOTIDE SEQUENCE [LARGE SCALE GENOMIC DNA]</scope>
    <source>
        <strain evidence="5">ATCC 27380</strain>
    </source>
</reference>
<dbReference type="PROSITE" id="PS51118">
    <property type="entry name" value="HTH_HXLR"/>
    <property type="match status" value="1"/>
</dbReference>
<dbReference type="Proteomes" id="UP000214746">
    <property type="component" value="Unassembled WGS sequence"/>
</dbReference>
<dbReference type="InterPro" id="IPR002577">
    <property type="entry name" value="HTH_HxlR"/>
</dbReference>
<dbReference type="SUPFAM" id="SSF46785">
    <property type="entry name" value="Winged helix' DNA-binding domain"/>
    <property type="match status" value="1"/>
</dbReference>
<keyword evidence="3" id="KW-0804">Transcription</keyword>
<dbReference type="Gene3D" id="1.10.10.10">
    <property type="entry name" value="Winged helix-like DNA-binding domain superfamily/Winged helix DNA-binding domain"/>
    <property type="match status" value="1"/>
</dbReference>
<dbReference type="PANTHER" id="PTHR33204">
    <property type="entry name" value="TRANSCRIPTIONAL REGULATOR, MARR FAMILY"/>
    <property type="match status" value="1"/>
</dbReference>
<name>A0A2W1NBJ2_PAEXE</name>
<dbReference type="OrthoDB" id="9800966at2"/>
<dbReference type="RefSeq" id="WP_089198939.1">
    <property type="nucleotide sequence ID" value="NZ_NHRJ02000002.1"/>
</dbReference>
<comment type="caution">
    <text evidence="5">The sequence shown here is derived from an EMBL/GenBank/DDBJ whole genome shotgun (WGS) entry which is preliminary data.</text>
</comment>
<evidence type="ECO:0000313" key="5">
    <source>
        <dbReference type="EMBL" id="PZE21797.1"/>
    </source>
</evidence>
<evidence type="ECO:0000256" key="1">
    <source>
        <dbReference type="ARBA" id="ARBA00023015"/>
    </source>
</evidence>
<dbReference type="AlphaFoldDB" id="A0A2W1NBJ2"/>
<accession>A0A2W1NBJ2</accession>
<sequence length="115" mass="13256">MSDQQLCPKFEAAFEILGKRWTGLIIHSLLNGPRRFKDISEMIPGMSDRMLAERFKELEAAGLIHRHVYPETPVRIEYELTEKGLALQPVMQAVQQWGDNWLQVECDDSKVRGSE</sequence>
<dbReference type="GO" id="GO:0003677">
    <property type="term" value="F:DNA binding"/>
    <property type="evidence" value="ECO:0007669"/>
    <property type="project" value="UniProtKB-KW"/>
</dbReference>
<dbReference type="PANTHER" id="PTHR33204:SF37">
    <property type="entry name" value="HTH-TYPE TRANSCRIPTIONAL REGULATOR YODB"/>
    <property type="match status" value="1"/>
</dbReference>
<evidence type="ECO:0000256" key="3">
    <source>
        <dbReference type="ARBA" id="ARBA00023163"/>
    </source>
</evidence>
<dbReference type="InterPro" id="IPR036388">
    <property type="entry name" value="WH-like_DNA-bd_sf"/>
</dbReference>
<keyword evidence="6" id="KW-1185">Reference proteome</keyword>
<proteinExistence type="predicted"/>
<dbReference type="Pfam" id="PF01638">
    <property type="entry name" value="HxlR"/>
    <property type="match status" value="1"/>
</dbReference>
<dbReference type="EMBL" id="NHRJ02000002">
    <property type="protein sequence ID" value="PZE21797.1"/>
    <property type="molecule type" value="Genomic_DNA"/>
</dbReference>
<dbReference type="InterPro" id="IPR036390">
    <property type="entry name" value="WH_DNA-bd_sf"/>
</dbReference>